<dbReference type="Gene3D" id="3.30.360.10">
    <property type="entry name" value="Dihydrodipicolinate Reductase, domain 2"/>
    <property type="match status" value="1"/>
</dbReference>
<dbReference type="InterPro" id="IPR051450">
    <property type="entry name" value="Gfo/Idh/MocA_Oxidoreductases"/>
</dbReference>
<organism evidence="3 4">
    <name type="scientific">Caldanaerobacter subterraneus</name>
    <dbReference type="NCBI Taxonomy" id="911092"/>
    <lineage>
        <taxon>Bacteria</taxon>
        <taxon>Bacillati</taxon>
        <taxon>Bacillota</taxon>
        <taxon>Clostridia</taxon>
        <taxon>Thermoanaerobacterales</taxon>
        <taxon>Thermoanaerobacteraceae</taxon>
        <taxon>Caldanaerobacter</taxon>
    </lineage>
</organism>
<dbReference type="Pfam" id="PF22725">
    <property type="entry name" value="GFO_IDH_MocA_C3"/>
    <property type="match status" value="1"/>
</dbReference>
<dbReference type="SUPFAM" id="SSF51735">
    <property type="entry name" value="NAD(P)-binding Rossmann-fold domains"/>
    <property type="match status" value="1"/>
</dbReference>
<gene>
    <name evidence="3" type="ORF">DEA61_03320</name>
</gene>
<evidence type="ECO:0000259" key="2">
    <source>
        <dbReference type="Pfam" id="PF22725"/>
    </source>
</evidence>
<sequence>MVKVAAVGYGAFGGFVLRSISKIPNVEIYGVSGVNTEKLKIFAQSMNIPNWTTDWQTLISDPEVDVVLVLTPPDSHHSIAVAAAKNKKHLFIEKPLALSLKQADEIISEVEKAGVKAVVDYIMRYHQLYYKLKNCIKENPDMGKIKKVWFYNFASSEGLGPDHWFWKEEKSGGVLVEHGGHFYDLFSWLLEDTPEPVATFGHDPYEDMSIVYFPQIDAYGEFYHCFDKPGLLEKNFGGIAFEKGYITFEGWLPLSFKLEKIEEGQVITKEYKLKREKNEVFSELVQKAFQDLLKAIENPQHEVSTSLYIARKALEISLKAKSIKRISLYKE</sequence>
<evidence type="ECO:0000313" key="4">
    <source>
        <dbReference type="Proteomes" id="UP000264445"/>
    </source>
</evidence>
<proteinExistence type="predicted"/>
<dbReference type="AlphaFoldDB" id="A0A117KW38"/>
<evidence type="ECO:0000313" key="3">
    <source>
        <dbReference type="EMBL" id="HBT48883.1"/>
    </source>
</evidence>
<dbReference type="Pfam" id="PF01408">
    <property type="entry name" value="GFO_IDH_MocA"/>
    <property type="match status" value="1"/>
</dbReference>
<feature type="domain" description="Gfo/Idh/MocA-like oxidoreductase N-terminal" evidence="1">
    <location>
        <begin position="3"/>
        <end position="121"/>
    </location>
</feature>
<accession>A0A117KW38</accession>
<dbReference type="InterPro" id="IPR000683">
    <property type="entry name" value="Gfo/Idh/MocA-like_OxRdtase_N"/>
</dbReference>
<dbReference type="SUPFAM" id="SSF55347">
    <property type="entry name" value="Glyceraldehyde-3-phosphate dehydrogenase-like, C-terminal domain"/>
    <property type="match status" value="1"/>
</dbReference>
<dbReference type="Proteomes" id="UP000264445">
    <property type="component" value="Unassembled WGS sequence"/>
</dbReference>
<dbReference type="RefSeq" id="WP_278428799.1">
    <property type="nucleotide sequence ID" value="NZ_DOLB01000057.1"/>
</dbReference>
<dbReference type="Gene3D" id="3.40.50.720">
    <property type="entry name" value="NAD(P)-binding Rossmann-like Domain"/>
    <property type="match status" value="1"/>
</dbReference>
<evidence type="ECO:0000259" key="1">
    <source>
        <dbReference type="Pfam" id="PF01408"/>
    </source>
</evidence>
<protein>
    <submittedName>
        <fullName evidence="3">Gfo/Idh/MocA family oxidoreductase</fullName>
    </submittedName>
</protein>
<name>A0A117KW38_9THEO</name>
<feature type="domain" description="GFO/IDH/MocA-like oxidoreductase" evidence="2">
    <location>
        <begin position="143"/>
        <end position="203"/>
    </location>
</feature>
<dbReference type="PANTHER" id="PTHR43377">
    <property type="entry name" value="BILIVERDIN REDUCTASE A"/>
    <property type="match status" value="1"/>
</dbReference>
<dbReference type="PANTHER" id="PTHR43377:SF1">
    <property type="entry name" value="BILIVERDIN REDUCTASE A"/>
    <property type="match status" value="1"/>
</dbReference>
<dbReference type="InterPro" id="IPR055170">
    <property type="entry name" value="GFO_IDH_MocA-like_dom"/>
</dbReference>
<reference evidence="3 4" key="1">
    <citation type="journal article" date="2018" name="Nat. Biotechnol.">
        <title>A standardized bacterial taxonomy based on genome phylogeny substantially revises the tree of life.</title>
        <authorList>
            <person name="Parks D.H."/>
            <person name="Chuvochina M."/>
            <person name="Waite D.W."/>
            <person name="Rinke C."/>
            <person name="Skarshewski A."/>
            <person name="Chaumeil P.A."/>
            <person name="Hugenholtz P."/>
        </authorList>
    </citation>
    <scope>NUCLEOTIDE SEQUENCE [LARGE SCALE GENOMIC DNA]</scope>
    <source>
        <strain evidence="3">UBA12544</strain>
    </source>
</reference>
<dbReference type="GO" id="GO:0000166">
    <property type="term" value="F:nucleotide binding"/>
    <property type="evidence" value="ECO:0007669"/>
    <property type="project" value="InterPro"/>
</dbReference>
<comment type="caution">
    <text evidence="3">The sequence shown here is derived from an EMBL/GenBank/DDBJ whole genome shotgun (WGS) entry which is preliminary data.</text>
</comment>
<dbReference type="EMBL" id="DOLB01000057">
    <property type="protein sequence ID" value="HBT48883.1"/>
    <property type="molecule type" value="Genomic_DNA"/>
</dbReference>
<dbReference type="InterPro" id="IPR036291">
    <property type="entry name" value="NAD(P)-bd_dom_sf"/>
</dbReference>